<dbReference type="InterPro" id="IPR051221">
    <property type="entry name" value="LDLR-related"/>
</dbReference>
<dbReference type="Gene3D" id="4.10.400.10">
    <property type="entry name" value="Low-density Lipoprotein Receptor"/>
    <property type="match status" value="8"/>
</dbReference>
<keyword evidence="16" id="KW-0449">Lipoprotein</keyword>
<dbReference type="InterPro" id="IPR011042">
    <property type="entry name" value="6-blade_b-propeller_TolB-like"/>
</dbReference>
<keyword evidence="5" id="KW-0677">Repeat</keyword>
<name>A0AAN8WP71_HALRR</name>
<keyword evidence="9 13" id="KW-1015">Disulfide bond</keyword>
<keyword evidence="3" id="KW-0812">Transmembrane</keyword>
<feature type="repeat" description="LDL-receptor class B" evidence="14">
    <location>
        <begin position="523"/>
        <end position="566"/>
    </location>
</feature>
<dbReference type="Gene3D" id="2.10.25.10">
    <property type="entry name" value="Laminin"/>
    <property type="match status" value="1"/>
</dbReference>
<evidence type="ECO:0000256" key="10">
    <source>
        <dbReference type="ARBA" id="ARBA00023170"/>
    </source>
</evidence>
<feature type="disulfide bond" evidence="13">
    <location>
        <begin position="1102"/>
        <end position="1120"/>
    </location>
</feature>
<feature type="domain" description="EGF-like" evidence="15">
    <location>
        <begin position="321"/>
        <end position="335"/>
    </location>
</feature>
<dbReference type="Proteomes" id="UP001381693">
    <property type="component" value="Unassembled WGS sequence"/>
</dbReference>
<evidence type="ECO:0000256" key="3">
    <source>
        <dbReference type="ARBA" id="ARBA00022692"/>
    </source>
</evidence>
<dbReference type="InterPro" id="IPR001881">
    <property type="entry name" value="EGF-like_Ca-bd_dom"/>
</dbReference>
<keyword evidence="10 16" id="KW-0675">Receptor</keyword>
<keyword evidence="7" id="KW-1133">Transmembrane helix</keyword>
<keyword evidence="6" id="KW-0106">Calcium</keyword>
<evidence type="ECO:0000256" key="14">
    <source>
        <dbReference type="PROSITE-ProRule" id="PRU00461"/>
    </source>
</evidence>
<dbReference type="PANTHER" id="PTHR22722">
    <property type="entry name" value="LOW-DENSITY LIPOPROTEIN RECEPTOR-RELATED PROTEIN 2-RELATED"/>
    <property type="match status" value="1"/>
</dbReference>
<feature type="repeat" description="LDL-receptor class B" evidence="14">
    <location>
        <begin position="778"/>
        <end position="825"/>
    </location>
</feature>
<keyword evidence="2" id="KW-0254">Endocytosis</keyword>
<gene>
    <name evidence="16" type="primary">LRP1B_1</name>
    <name evidence="16" type="ORF">SK128_016460</name>
</gene>
<evidence type="ECO:0000256" key="11">
    <source>
        <dbReference type="ARBA" id="ARBA00023180"/>
    </source>
</evidence>
<feature type="disulfide bond" evidence="13">
    <location>
        <begin position="1011"/>
        <end position="1023"/>
    </location>
</feature>
<keyword evidence="11" id="KW-0325">Glycoprotein</keyword>
<dbReference type="SUPFAM" id="SSF57424">
    <property type="entry name" value="LDL receptor-like module"/>
    <property type="match status" value="7"/>
</dbReference>
<dbReference type="GO" id="GO:0042562">
    <property type="term" value="F:hormone binding"/>
    <property type="evidence" value="ECO:0007669"/>
    <property type="project" value="TreeGrafter"/>
</dbReference>
<evidence type="ECO:0000313" key="17">
    <source>
        <dbReference type="Proteomes" id="UP001381693"/>
    </source>
</evidence>
<dbReference type="PRINTS" id="PR00261">
    <property type="entry name" value="LDLRECEPTOR"/>
</dbReference>
<dbReference type="Pfam" id="PF00058">
    <property type="entry name" value="Ldl_recept_b"/>
    <property type="match status" value="1"/>
</dbReference>
<sequence length="1200" mass="134511">MLGFPSTTKSAWFPLSLQKHMASTLLPKAHGSSFPLKRMACPLLKGTRLPFLTKNTQLYLSHQKRTAPPSLQKRLASAPFRNARLLFSLQKRIAFPLLPKTHDSFFPPKPHGSLPNFLLSRSFSLQSGYPFSLPEGGQCPEDHFACEDGLECIPQSWRCDFAPDCLDASDEPPDCPVAQCSNFHCAVTHKCLPMGWVCDGEPDCGAGDTSDEDNEMCNKGSACPLNYYKCKNDVNCILIEQLCDYHTDCPENSDEGDFCNRPEECESLRCEHGCKPSHEGPKCFCPKWQQPNGTRCVDSNPCDVEGTCDQGCSEVEGGFLCECVQGYELYGESSCRAVNEPPEQPTTLLYASNSGLARVFLNGSAVPGNTHISSQYALSVDFDHRNNLICWTSANTSWSVFKCASADDLSNASVIPQPNQHGLIHVHDIARDWVTGNWYILDRREMIFMCNATMKVCITLMDVVLNEPRGIALDPGSGYMFFTNWGMTEPKLERALMDGTERVPIVVKKIVYPFGITVDFPNKHVYWVDGYLSHVERVDYDGGNRKMIIKLKSDERPYGISVFENYLYITSWRDDTIKQINRFNSHNGTEFHTNFTEPMHVHVFHRERQPEVIHPCGEFNGGCQHICIPLWKDGRPVASCRCQPGHMLGPGGSCVARTLQSFLIYAKGRPGMIKGVSLDEPGSSEVMVPITSLTRPTTLDYDVRTQFIYYADIQRFVIERQSLDGTKREPVITSAVLNVEGLAVDWMGRNIYWTDERKMLLHGNLTNARSIVLNPAEGYMYWTVWQFTVGDEGLIERAWMDGTNREPFVTSGLQWPNGLTVDFGNRHLYWCDGYHNVIERINLDGTGREVMLRDDVLNPPYGLAYHDGFIYWSEFQNGTIKRVRLGTGETPEELRVENPYIFELKVFTNTSQSDSNECTNGSLQCQDVCLATPNGPLCACAMGFEVDIQNAHMCSPIKNFTQPSLCSKDQFQCQKNLRCIDKRYLCDGDNDCLDNSDEDMSPGGICEAAQCHEDMFQCGNNQCIDAYWVCDGDRDCEDGSDESREECTHPQCPLHMFRCAISGRCITPSWVCDIDKDCGPGDDSDEHQGCEYQECGPEDFKCGNKRCIPTLYVCDGDDDCRDGTDEMFCETFCATAANVGLPTLPFCSNVCGDITEENICKKTQGCTYCVANDTCIATYQLCDGIQDCGDGSDETRCEDK</sequence>
<dbReference type="PROSITE" id="PS50068">
    <property type="entry name" value="LDLRA_2"/>
    <property type="match status" value="8"/>
</dbReference>
<evidence type="ECO:0000259" key="15">
    <source>
        <dbReference type="PROSITE" id="PS01186"/>
    </source>
</evidence>
<dbReference type="InterPro" id="IPR023415">
    <property type="entry name" value="LDLR_class-A_CS"/>
</dbReference>
<feature type="non-terminal residue" evidence="16">
    <location>
        <position position="1200"/>
    </location>
</feature>
<dbReference type="SMART" id="SM00181">
    <property type="entry name" value="EGF"/>
    <property type="match status" value="5"/>
</dbReference>
<dbReference type="SUPFAM" id="SSF57196">
    <property type="entry name" value="EGF/Laminin"/>
    <property type="match status" value="1"/>
</dbReference>
<evidence type="ECO:0000256" key="4">
    <source>
        <dbReference type="ARBA" id="ARBA00022729"/>
    </source>
</evidence>
<dbReference type="FunFam" id="4.10.400.10:FF:000002">
    <property type="entry name" value="Low-density lipoprotein receptor-related protein 1"/>
    <property type="match status" value="1"/>
</dbReference>
<dbReference type="SMART" id="SM00179">
    <property type="entry name" value="EGF_CA"/>
    <property type="match status" value="2"/>
</dbReference>
<evidence type="ECO:0000256" key="9">
    <source>
        <dbReference type="ARBA" id="ARBA00023157"/>
    </source>
</evidence>
<dbReference type="PROSITE" id="PS01209">
    <property type="entry name" value="LDLRA_1"/>
    <property type="match status" value="5"/>
</dbReference>
<feature type="repeat" description="LDL-receptor class B" evidence="14">
    <location>
        <begin position="826"/>
        <end position="869"/>
    </location>
</feature>
<organism evidence="16 17">
    <name type="scientific">Halocaridina rubra</name>
    <name type="common">Hawaiian red shrimp</name>
    <dbReference type="NCBI Taxonomy" id="373956"/>
    <lineage>
        <taxon>Eukaryota</taxon>
        <taxon>Metazoa</taxon>
        <taxon>Ecdysozoa</taxon>
        <taxon>Arthropoda</taxon>
        <taxon>Crustacea</taxon>
        <taxon>Multicrustacea</taxon>
        <taxon>Malacostraca</taxon>
        <taxon>Eumalacostraca</taxon>
        <taxon>Eucarida</taxon>
        <taxon>Decapoda</taxon>
        <taxon>Pleocyemata</taxon>
        <taxon>Caridea</taxon>
        <taxon>Atyoidea</taxon>
        <taxon>Atyidae</taxon>
        <taxon>Halocaridina</taxon>
    </lineage>
</organism>
<keyword evidence="4" id="KW-0732">Signal</keyword>
<dbReference type="GO" id="GO:0016324">
    <property type="term" value="C:apical plasma membrane"/>
    <property type="evidence" value="ECO:0007669"/>
    <property type="project" value="TreeGrafter"/>
</dbReference>
<dbReference type="SMART" id="SM00192">
    <property type="entry name" value="LDLa"/>
    <property type="match status" value="8"/>
</dbReference>
<dbReference type="GO" id="GO:0005509">
    <property type="term" value="F:calcium ion binding"/>
    <property type="evidence" value="ECO:0007669"/>
    <property type="project" value="InterPro"/>
</dbReference>
<dbReference type="PANTHER" id="PTHR22722:SF15">
    <property type="entry name" value="LOW-DENSITY LIPOPROTEIN RECEPTOR-RELATED"/>
    <property type="match status" value="1"/>
</dbReference>
<dbReference type="SUPFAM" id="SSF63825">
    <property type="entry name" value="YWTD domain"/>
    <property type="match status" value="2"/>
</dbReference>
<evidence type="ECO:0000256" key="1">
    <source>
        <dbReference type="ARBA" id="ARBA00022536"/>
    </source>
</evidence>
<evidence type="ECO:0000256" key="5">
    <source>
        <dbReference type="ARBA" id="ARBA00022737"/>
    </source>
</evidence>
<evidence type="ECO:0000256" key="8">
    <source>
        <dbReference type="ARBA" id="ARBA00023136"/>
    </source>
</evidence>
<reference evidence="16 17" key="1">
    <citation type="submission" date="2023-11" db="EMBL/GenBank/DDBJ databases">
        <title>Halocaridina rubra genome assembly.</title>
        <authorList>
            <person name="Smith C."/>
        </authorList>
    </citation>
    <scope>NUCLEOTIDE SEQUENCE [LARGE SCALE GENOMIC DNA]</scope>
    <source>
        <strain evidence="16">EP-1</strain>
        <tissue evidence="16">Whole</tissue>
    </source>
</reference>
<feature type="disulfide bond" evidence="13">
    <location>
        <begin position="1114"/>
        <end position="1129"/>
    </location>
</feature>
<evidence type="ECO:0000256" key="6">
    <source>
        <dbReference type="ARBA" id="ARBA00022837"/>
    </source>
</evidence>
<dbReference type="CDD" id="cd00112">
    <property type="entry name" value="LDLa"/>
    <property type="match status" value="7"/>
</dbReference>
<feature type="disulfide bond" evidence="13">
    <location>
        <begin position="1095"/>
        <end position="1107"/>
    </location>
</feature>
<evidence type="ECO:0000313" key="16">
    <source>
        <dbReference type="EMBL" id="KAK7069706.1"/>
    </source>
</evidence>
<proteinExistence type="predicted"/>
<evidence type="ECO:0000256" key="2">
    <source>
        <dbReference type="ARBA" id="ARBA00022583"/>
    </source>
</evidence>
<dbReference type="GO" id="GO:0006898">
    <property type="term" value="P:receptor-mediated endocytosis"/>
    <property type="evidence" value="ECO:0007669"/>
    <property type="project" value="TreeGrafter"/>
</dbReference>
<dbReference type="GO" id="GO:0043235">
    <property type="term" value="C:receptor complex"/>
    <property type="evidence" value="ECO:0007669"/>
    <property type="project" value="TreeGrafter"/>
</dbReference>
<evidence type="ECO:0000256" key="12">
    <source>
        <dbReference type="ARBA" id="ARBA00046288"/>
    </source>
</evidence>
<dbReference type="AlphaFoldDB" id="A0AAN8WP71"/>
<feature type="repeat" description="LDL-receptor class B" evidence="14">
    <location>
        <begin position="706"/>
        <end position="748"/>
    </location>
</feature>
<keyword evidence="17" id="KW-1185">Reference proteome</keyword>
<accession>A0AAN8WP71</accession>
<dbReference type="SMART" id="SM00135">
    <property type="entry name" value="LY"/>
    <property type="match status" value="9"/>
</dbReference>
<comment type="subcellular location">
    <subcellularLocation>
        <location evidence="12">Endomembrane system</location>
        <topology evidence="12">Single-pass type I membrane protein</topology>
    </subcellularLocation>
</comment>
<dbReference type="PROSITE" id="PS51120">
    <property type="entry name" value="LDLRB"/>
    <property type="match status" value="4"/>
</dbReference>
<dbReference type="Pfam" id="PF00057">
    <property type="entry name" value="Ldl_recept_a"/>
    <property type="match status" value="6"/>
</dbReference>
<dbReference type="InterPro" id="IPR000742">
    <property type="entry name" value="EGF"/>
</dbReference>
<dbReference type="InterPro" id="IPR036055">
    <property type="entry name" value="LDL_receptor-like_sf"/>
</dbReference>
<dbReference type="FunFam" id="2.120.10.30:FF:000241">
    <property type="entry name" value="Low-density lipoprotein receptor-related protein 6"/>
    <property type="match status" value="2"/>
</dbReference>
<dbReference type="PROSITE" id="PS01186">
    <property type="entry name" value="EGF_2"/>
    <property type="match status" value="1"/>
</dbReference>
<protein>
    <submittedName>
        <fullName evidence="16">Low-density lipoprotein receptor-related protein 1B</fullName>
    </submittedName>
</protein>
<dbReference type="Gene3D" id="2.120.10.30">
    <property type="entry name" value="TolB, C-terminal domain"/>
    <property type="match status" value="2"/>
</dbReference>
<dbReference type="EMBL" id="JAXCGZ010015935">
    <property type="protein sequence ID" value="KAK7069706.1"/>
    <property type="molecule type" value="Genomic_DNA"/>
</dbReference>
<comment type="caution">
    <text evidence="16">The sequence shown here is derived from an EMBL/GenBank/DDBJ whole genome shotgun (WGS) entry which is preliminary data.</text>
</comment>
<feature type="disulfide bond" evidence="13">
    <location>
        <begin position="1182"/>
        <end position="1197"/>
    </location>
</feature>
<keyword evidence="1" id="KW-0245">EGF-like domain</keyword>
<evidence type="ECO:0000256" key="13">
    <source>
        <dbReference type="PROSITE-ProRule" id="PRU00124"/>
    </source>
</evidence>
<feature type="disulfide bond" evidence="13">
    <location>
        <begin position="1018"/>
        <end position="1036"/>
    </location>
</feature>
<comment type="caution">
    <text evidence="13">Lacks conserved residue(s) required for the propagation of feature annotation.</text>
</comment>
<evidence type="ECO:0000256" key="7">
    <source>
        <dbReference type="ARBA" id="ARBA00022989"/>
    </source>
</evidence>
<keyword evidence="8" id="KW-0472">Membrane</keyword>
<dbReference type="FunFam" id="4.10.400.10:FF:000005">
    <property type="entry name" value="low-density lipoprotein receptor-related protein 1B"/>
    <property type="match status" value="1"/>
</dbReference>
<dbReference type="InterPro" id="IPR002172">
    <property type="entry name" value="LDrepeatLR_classA_rpt"/>
</dbReference>
<dbReference type="InterPro" id="IPR000033">
    <property type="entry name" value="LDLR_classB_rpt"/>
</dbReference>